<dbReference type="GO" id="GO:0016757">
    <property type="term" value="F:glycosyltransferase activity"/>
    <property type="evidence" value="ECO:0007669"/>
    <property type="project" value="InterPro"/>
</dbReference>
<evidence type="ECO:0000313" key="2">
    <source>
        <dbReference type="EMBL" id="AYV21219.1"/>
    </source>
</evidence>
<dbReference type="Pfam" id="PF00534">
    <property type="entry name" value="Glycos_transf_1"/>
    <property type="match status" value="1"/>
</dbReference>
<dbReference type="SUPFAM" id="SSF53756">
    <property type="entry name" value="UDP-Glycosyltransferase/glycogen phosphorylase"/>
    <property type="match status" value="1"/>
</dbReference>
<dbReference type="InterPro" id="IPR001296">
    <property type="entry name" value="Glyco_trans_1"/>
</dbReference>
<dbReference type="AlphaFoldDB" id="A0A3G4VA77"/>
<dbReference type="Proteomes" id="UP000279760">
    <property type="component" value="Chromosome 1"/>
</dbReference>
<dbReference type="PANTHER" id="PTHR46401:SF9">
    <property type="entry name" value="MANNOSYLTRANSFERASE A"/>
    <property type="match status" value="1"/>
</dbReference>
<dbReference type="PANTHER" id="PTHR46401">
    <property type="entry name" value="GLYCOSYLTRANSFERASE WBBK-RELATED"/>
    <property type="match status" value="1"/>
</dbReference>
<accession>A0A3G4VA77</accession>
<dbReference type="Gene3D" id="3.40.50.2000">
    <property type="entry name" value="Glycogen Phosphorylase B"/>
    <property type="match status" value="1"/>
</dbReference>
<sequence>MICMNIIWSYWMSNLRNRSKKQRLFIDCTSTTRTNITSGVQRVVKQFLDGVPNLAMKLELEVIPVCAQFGNYYTLDEAIDMTIDTVGHYQPIQFSYNDIYFCPDAFWSCEIFKWYDYFDSKGVIIVTMIYDLIPLDPRGFTSSQDRTLFRTALEVIIRHSSLLLAPTFATKEQLLEYVKEQEIESPPEVKTARIAPIFWGEPHESNTIDNEEIDSSNGFLLMVGTIEKRRGYLETIEALSKYWDKQGDLELKIVGKVADEVIAEKINGYHDSGYPVEILTTVNDKELYSLYKSANAIICSSMSEGYGLSVAEGLLINGKVLANKLPVFGEFAGSMPYYFDINDPRQLVELVSNLESLTTVINPSFLEWEDCYDELVGCLASISPFHEINVNFASSELNRAFVYHTFITLGLGEPDIEALGYWTEGAKNAEDFLKMIYYEASQNTNDLSIYYIYQVLGLGSPDEAKIEFWKSNFPNIKDFISEAMLTSSNNTTDLAVYYVYKAFGLSMPDREACNFWKERCPEISDFITQLQEFK</sequence>
<evidence type="ECO:0000313" key="3">
    <source>
        <dbReference type="Proteomes" id="UP000279760"/>
    </source>
</evidence>
<organism evidence="2 3">
    <name type="scientific">Vibrio mediterranei</name>
    <dbReference type="NCBI Taxonomy" id="689"/>
    <lineage>
        <taxon>Bacteria</taxon>
        <taxon>Pseudomonadati</taxon>
        <taxon>Pseudomonadota</taxon>
        <taxon>Gammaproteobacteria</taxon>
        <taxon>Vibrionales</taxon>
        <taxon>Vibrionaceae</taxon>
        <taxon>Vibrio</taxon>
    </lineage>
</organism>
<protein>
    <submittedName>
        <fullName evidence="2">Glycosyltransferase</fullName>
    </submittedName>
</protein>
<gene>
    <name evidence="2" type="ORF">ECB94_07885</name>
</gene>
<proteinExistence type="predicted"/>
<reference evidence="2 3" key="1">
    <citation type="submission" date="2018-11" db="EMBL/GenBank/DDBJ databases">
        <title>Complete Genome Sequence of Vbrio mediterranei 117-T6: a Potential Pathogen Bacteria Isolated from the Conchocelis of Pyropia.</title>
        <authorList>
            <person name="Liu Q."/>
        </authorList>
    </citation>
    <scope>NUCLEOTIDE SEQUENCE [LARGE SCALE GENOMIC DNA]</scope>
    <source>
        <strain evidence="2 3">117-T6</strain>
    </source>
</reference>
<evidence type="ECO:0000259" key="1">
    <source>
        <dbReference type="Pfam" id="PF00534"/>
    </source>
</evidence>
<keyword evidence="2" id="KW-0808">Transferase</keyword>
<name>A0A3G4VA77_9VIBR</name>
<dbReference type="EMBL" id="CP033577">
    <property type="protein sequence ID" value="AYV21219.1"/>
    <property type="molecule type" value="Genomic_DNA"/>
</dbReference>
<feature type="domain" description="Glycosyl transferase family 1" evidence="1">
    <location>
        <begin position="209"/>
        <end position="355"/>
    </location>
</feature>